<dbReference type="AlphaFoldDB" id="A0A7W9E6Q0"/>
<comment type="caution">
    <text evidence="1">The sequence shown here is derived from an EMBL/GenBank/DDBJ whole genome shotgun (WGS) entry which is preliminary data.</text>
</comment>
<sequence length="69" mass="8133">MNTALRRRPKRVDVSSRPLFRDADAPSERVWPRYPRSSDQRGDHRSARELVDLGVLNPENRWQYLEDAA</sequence>
<reference evidence="1 2" key="1">
    <citation type="submission" date="2020-08" db="EMBL/GenBank/DDBJ databases">
        <title>Sequencing the genomes of 1000 actinobacteria strains.</title>
        <authorList>
            <person name="Klenk H.-P."/>
        </authorList>
    </citation>
    <scope>NUCLEOTIDE SEQUENCE [LARGE SCALE GENOMIC DNA]</scope>
    <source>
        <strain evidence="1 2">DSM 21065</strain>
    </source>
</reference>
<accession>A0A7W9E6Q0</accession>
<evidence type="ECO:0000313" key="1">
    <source>
        <dbReference type="EMBL" id="MBB5643659.1"/>
    </source>
</evidence>
<dbReference type="RefSeq" id="WP_152602104.1">
    <property type="nucleotide sequence ID" value="NZ_JACHBQ010000002.1"/>
</dbReference>
<dbReference type="OrthoDB" id="3211423at2"/>
<gene>
    <name evidence="1" type="ORF">BJ997_004270</name>
</gene>
<evidence type="ECO:0000313" key="2">
    <source>
        <dbReference type="Proteomes" id="UP000561726"/>
    </source>
</evidence>
<name>A0A7W9E6Q0_9MICO</name>
<organism evidence="1 2">
    <name type="scientific">Cryobacterium roopkundense</name>
    <dbReference type="NCBI Taxonomy" id="1001240"/>
    <lineage>
        <taxon>Bacteria</taxon>
        <taxon>Bacillati</taxon>
        <taxon>Actinomycetota</taxon>
        <taxon>Actinomycetes</taxon>
        <taxon>Micrococcales</taxon>
        <taxon>Microbacteriaceae</taxon>
        <taxon>Cryobacterium</taxon>
    </lineage>
</organism>
<dbReference type="Proteomes" id="UP000561726">
    <property type="component" value="Unassembled WGS sequence"/>
</dbReference>
<protein>
    <submittedName>
        <fullName evidence="1">Uncharacterized protein</fullName>
    </submittedName>
</protein>
<proteinExistence type="predicted"/>
<dbReference type="EMBL" id="JACHBQ010000002">
    <property type="protein sequence ID" value="MBB5643659.1"/>
    <property type="molecule type" value="Genomic_DNA"/>
</dbReference>